<dbReference type="InterPro" id="IPR038765">
    <property type="entry name" value="Papain-like_cys_pep_sf"/>
</dbReference>
<dbReference type="GO" id="GO:0016579">
    <property type="term" value="P:protein deubiquitination"/>
    <property type="evidence" value="ECO:0007669"/>
    <property type="project" value="InterPro"/>
</dbReference>
<evidence type="ECO:0000313" key="4">
    <source>
        <dbReference type="Proteomes" id="UP001149090"/>
    </source>
</evidence>
<feature type="domain" description="USP" evidence="2">
    <location>
        <begin position="1386"/>
        <end position="1755"/>
    </location>
</feature>
<comment type="caution">
    <text evidence="3">The sequence shown here is derived from an EMBL/GenBank/DDBJ whole genome shotgun (WGS) entry which is preliminary data.</text>
</comment>
<dbReference type="PROSITE" id="PS50235">
    <property type="entry name" value="USP_3"/>
    <property type="match status" value="1"/>
</dbReference>
<dbReference type="Proteomes" id="UP001149090">
    <property type="component" value="Unassembled WGS sequence"/>
</dbReference>
<dbReference type="Gene3D" id="3.90.70.10">
    <property type="entry name" value="Cysteine proteinases"/>
    <property type="match status" value="1"/>
</dbReference>
<keyword evidence="3" id="KW-0378">Hydrolase</keyword>
<evidence type="ECO:0000256" key="1">
    <source>
        <dbReference type="SAM" id="Coils"/>
    </source>
</evidence>
<gene>
    <name evidence="3" type="ORF">M0811_02675</name>
</gene>
<feature type="coiled-coil region" evidence="1">
    <location>
        <begin position="541"/>
        <end position="575"/>
    </location>
</feature>
<proteinExistence type="predicted"/>
<dbReference type="PANTHER" id="PTHR24006">
    <property type="entry name" value="UBIQUITIN CARBOXYL-TERMINAL HYDROLASE"/>
    <property type="match status" value="1"/>
</dbReference>
<keyword evidence="4" id="KW-1185">Reference proteome</keyword>
<dbReference type="SUPFAM" id="SSF54001">
    <property type="entry name" value="Cysteine proteinases"/>
    <property type="match status" value="1"/>
</dbReference>
<evidence type="ECO:0000259" key="2">
    <source>
        <dbReference type="PROSITE" id="PS50235"/>
    </source>
</evidence>
<dbReference type="GO" id="GO:0005829">
    <property type="term" value="C:cytosol"/>
    <property type="evidence" value="ECO:0007669"/>
    <property type="project" value="TreeGrafter"/>
</dbReference>
<dbReference type="FunFam" id="3.90.70.10:FF:000022">
    <property type="entry name" value="Ubiquitin carboxyl-terminal hydrolase 24"/>
    <property type="match status" value="1"/>
</dbReference>
<name>A0A9Q0L9C1_ANAIG</name>
<dbReference type="InterPro" id="IPR050164">
    <property type="entry name" value="Peptidase_C19"/>
</dbReference>
<organism evidence="3 4">
    <name type="scientific">Anaeramoeba ignava</name>
    <name type="common">Anaerobic marine amoeba</name>
    <dbReference type="NCBI Taxonomy" id="1746090"/>
    <lineage>
        <taxon>Eukaryota</taxon>
        <taxon>Metamonada</taxon>
        <taxon>Anaeramoebidae</taxon>
        <taxon>Anaeramoeba</taxon>
    </lineage>
</organism>
<dbReference type="PROSITE" id="PS00972">
    <property type="entry name" value="USP_1"/>
    <property type="match status" value="1"/>
</dbReference>
<keyword evidence="1" id="KW-0175">Coiled coil</keyword>
<dbReference type="Pfam" id="PF00443">
    <property type="entry name" value="UCH"/>
    <property type="match status" value="1"/>
</dbReference>
<sequence>MNYIIQYQLFLNEIKTSLNPTKVLSLLETHFPLIIQGKMDKNQEEYFLDKIFGLVVETLCQRDNYEMPFKIINLFLKSCLDLIIRKIPEENDNVLQSLQKIFSIDSSNSFYHHPSDMKIRKITPKKDHLIFWTKELSNVNESIFQDDFNFVDFSKIPAISSFLLENIEYFARNRGFEALLTQFLSKNHQISFQKSFNLLKPIGMCLEFFDSNFIPCLFPYAKKMIQKIISVKDEEYRKQQNDIDLLFSFPISILLKKSHKSALKHLQKSNLEMTIKNLKSEFLENRIIGINQLKENISRIEQNEKSKNQSDVPSWLTTENYLKSLIEYNIIDILFGHRVHTEILSRSGVVLKFLAINQKITKENIDQMWSFTQGHHQTTSEMIHKLFKNLSKFLSDEIFLYFVNEKLHKIEKFEKSSISLLGYFATISFSKFKKEKENYKFASLHKLWELTNNPLNDINERKLALNEIQKIIEENSQFDFAKNKFLNLSFESLQKKQSADFVIPILYSIFRNLPTKSNKNDNESITRTKKIQSIHKTYNILNLLIQEMAQFKTNLLNEKEKKTNEQNENSIIEENIDPNLDENMQMRFDLLSFIANSIPPNQFIKAKDANKLWDIHIKNSYNSKEQNLFFTFVNSIKVTDEIVKIFFQKSLELDAQKISILGFNFFQEYSYRINKNNKILEGNTANFQIIDPNQSKINGEEKTWEFVLKSENETVFALATKFLFNFFNLKPTIAKQHLINIRQKFIEKCISICSDNKNDLVMRKRSLNVLLEYILKVESEIIPEMLPFQRHIHTFYNEFIDLQIQIANQNKIQNTMLRIRTNNSVDFLRKKIGEIIEDKSQKFVVESHPQINESNDCKTIMDIGLFNKQTLRVLIDSDENNQISTSNFSRELELAILPEELPSFILSSHFESLYEMLENEDLEMASNAWQILMLMKTNEKILNHFSKLLVDLDINQNNKQKNIDWNQDFNSTHLLKLNYDLQIIDQVLGSFEKEQELENQENTNEKKINMNSLARSFIREKAANHLLTILFSRKEEFPKEKSNEEKRLETQNIFLLLKIISRILIEKKEGSEPSIREEFSLCGFSEQEFVMLLMDIIQKYTNIQDKMENSLDHFQILKIALQILKAGCVSDNIIWRKTLSEMEQLEQFIKSILVSSIPEIRVLISEEILEICEKSLKLEKNTIFLTKIFLSKAITILKQLERDSENVGNSTDFFDFLNKLVEQNYKLPDEQQTNLEDIAMLFTRLIKMRDSNEFSLLKNEKKEKVDTTLDGYFRILQTIISRSEKNRKFLLNEEPEFSQYLLEDCLSNFSVEENKENVIEINLPKCQTKKSQESAFSLLLNLVKNDEKKIVAIMDYIKKKLISQTNLNVEWKFNPKQKEILPTGFIGLRNLGSTCYLNSFVQQIFMVPNFVRGVFDLKFPDFSEKQAEESLLYQTQSLGAYLMASKSRFVDPRKFINTIQTWDSSKINPFVQMDVEEFMNMFFDQFAREAKSTPQKNLIQETFGAKLTHQVIIQENYKINRRVEDYYSISLDIRQKNNLLESLKEYVAPEMLSGENQYYSEELGKKVDALKRVCFETLPQNLLVHLKRFEFDFETFVRHKINDRFEFPFELDMEPYTEQAVTKNGILQENINEDEYSQEKKIESTELIENDSDNKVNHVGSTHYELTGIIAHYGSAESGHYYSFIRKRDGSSAHSATWIRFDDTYTDFYDISNIEKDCFGGLETPKKQTNQDENFNPIPPMLKPYSAYILLYTRKDVLEREALEFQNQKNSSNLFSRVELPPHLSRDIWKENISFFRQKFIFDSVFLQFLSQLFQLQNPQITDPILANNPELTKLITDIVLQVVFRSRYTSQLENWIKILQKQFSRSMELCLWFFGNYILYDSEKKKNSGDWMETNMISCRHDDIRSSSIALFQSVMQAMFEHEKEEINEAIHSLISVQRFEWDEICKTEFDIFRQWNQICESVDQAVKIYGNWPITLMLVDSIIHNSLKNSNQMFLGRRMDILMSLLNIYPPLSQYLIMTNVISKFIDLNLNYYSPLQKRDANTANLSTNSLLQLFSSQFRECPESLEIIYKLIEGVDLSLDQVQNIEKDGETNENVQNKIPLVDRVMILKTNFPELMIKNRLSPDIMGRILARICMNNSIYTQKYVSFVLLHISQAQQSQIDIEKLFTLLSCFLETKDSLFDWKVEKICEFMVNINNSEFFSSQKTVYCLSNFRLKIAKHEEVFEWMIQHQEQWVMQFLISNQNGDIRREASFLLQIVIPNQNEEISDTKASQYYEMFQYLLGLLPNLQLQVYQHIKPREFPQPDSISPFPFEFFFLTDYFNILRKSMFNEISFSSFEDNFQHFWDLFIHLDSYKLSCDFNKLELLRIFDKCISQNQENVDYLIQDSRFPRFVGSFIDIQDNPSYSQYASAYLPLFLNLVFLCIERDPTVIDSIYSSPIANDVLDKTIFDPFYDSFSEKYFSIISKISSKINFRIQKIKAILTGERVKKHPKNALKFLDLLLGSDTLLLFTFTETQNGHNTLSDLLIERISLLEKDLEISKEKEKESKKESKSKSKSKPIIQDDLQIISSALDILINSSSWLCPTCNIKGFEPKNSSPDKINNVSRLWSKKIKLFNSLIRFLEFMDFKCKDVSVSTKCLQLIQLIIGITTNGGKSNAIEQIKNLHAVLHSKVEFAYSYDSIKSSQNTKVHYHSYLASNDFQITFSTVSQMVFDLLIKQYQSHPKKGKKRQEKKQAQQSFHLLTKSLFFNLVWILHQKDANFDLILSCASLLNQVLSKMIEINENLNKSNQNVPTFKKDNFIQEFGKQLSSLIPQYLDLILLQKDKFFQQEQFLSQIPFVFALFPKSQFDQEMIKFIDEFFLFNLNHLKSSIDSFKSSNQINFVKIHADSLKFLLENGFKTFSQKESRFAQNKIQEIIKQAKKQKYKGYEDILAISTQILQFFTKKR</sequence>
<dbReference type="InterPro" id="IPR018200">
    <property type="entry name" value="USP_CS"/>
</dbReference>
<dbReference type="GO" id="GO:0005634">
    <property type="term" value="C:nucleus"/>
    <property type="evidence" value="ECO:0007669"/>
    <property type="project" value="TreeGrafter"/>
</dbReference>
<dbReference type="GO" id="GO:0004843">
    <property type="term" value="F:cysteine-type deubiquitinase activity"/>
    <property type="evidence" value="ECO:0007669"/>
    <property type="project" value="InterPro"/>
</dbReference>
<dbReference type="EMBL" id="JAPDFW010000114">
    <property type="protein sequence ID" value="KAJ5068732.1"/>
    <property type="molecule type" value="Genomic_DNA"/>
</dbReference>
<accession>A0A9Q0L9C1</accession>
<protein>
    <submittedName>
        <fullName evidence="3">Ubiquitin carboxyl-terminal hydrolase faf-x-related</fullName>
    </submittedName>
</protein>
<dbReference type="OrthoDB" id="289038at2759"/>
<dbReference type="PROSITE" id="PS00973">
    <property type="entry name" value="USP_2"/>
    <property type="match status" value="1"/>
</dbReference>
<reference evidence="3" key="1">
    <citation type="submission" date="2022-10" db="EMBL/GenBank/DDBJ databases">
        <title>Novel sulphate-reducing endosymbionts in the free-living metamonad Anaeramoeba.</title>
        <authorList>
            <person name="Jerlstrom-Hultqvist J."/>
            <person name="Cepicka I."/>
            <person name="Gallot-Lavallee L."/>
            <person name="Salas-Leiva D."/>
            <person name="Curtis B.A."/>
            <person name="Zahonova K."/>
            <person name="Pipaliya S."/>
            <person name="Dacks J."/>
            <person name="Roger A.J."/>
        </authorList>
    </citation>
    <scope>NUCLEOTIDE SEQUENCE</scope>
    <source>
        <strain evidence="3">BMAN</strain>
    </source>
</reference>
<dbReference type="InterPro" id="IPR001394">
    <property type="entry name" value="Peptidase_C19_UCH"/>
</dbReference>
<dbReference type="InterPro" id="IPR028889">
    <property type="entry name" value="USP"/>
</dbReference>
<evidence type="ECO:0000313" key="3">
    <source>
        <dbReference type="EMBL" id="KAJ5068732.1"/>
    </source>
</evidence>
<dbReference type="PANTHER" id="PTHR24006:SF827">
    <property type="entry name" value="UBIQUITIN CARBOXYL-TERMINAL HYDROLASE 34"/>
    <property type="match status" value="1"/>
</dbReference>